<dbReference type="AlphaFoldDB" id="A0A2S9KH43"/>
<dbReference type="GO" id="GO:0016811">
    <property type="term" value="F:hydrolase activity, acting on carbon-nitrogen (but not peptide) bonds, in linear amides"/>
    <property type="evidence" value="ECO:0007669"/>
    <property type="project" value="TreeGrafter"/>
</dbReference>
<evidence type="ECO:0000256" key="2">
    <source>
        <dbReference type="ARBA" id="ARBA00022723"/>
    </source>
</evidence>
<dbReference type="InterPro" id="IPR024087">
    <property type="entry name" value="Creatininase-like_sf"/>
</dbReference>
<dbReference type="SUPFAM" id="SSF102215">
    <property type="entry name" value="Creatininase"/>
    <property type="match status" value="1"/>
</dbReference>
<evidence type="ECO:0000256" key="3">
    <source>
        <dbReference type="ARBA" id="ARBA00022801"/>
    </source>
</evidence>
<dbReference type="PANTHER" id="PTHR35005">
    <property type="entry name" value="3-DEHYDRO-SCYLLO-INOSOSE HYDROLASE"/>
    <property type="match status" value="1"/>
</dbReference>
<dbReference type="GO" id="GO:0009231">
    <property type="term" value="P:riboflavin biosynthetic process"/>
    <property type="evidence" value="ECO:0007669"/>
    <property type="project" value="TreeGrafter"/>
</dbReference>
<protein>
    <submittedName>
        <fullName evidence="6">Creatininase</fullName>
    </submittedName>
</protein>
<organism evidence="6 7">
    <name type="scientific">Malikia spinosa</name>
    <dbReference type="NCBI Taxonomy" id="86180"/>
    <lineage>
        <taxon>Bacteria</taxon>
        <taxon>Pseudomonadati</taxon>
        <taxon>Pseudomonadota</taxon>
        <taxon>Betaproteobacteria</taxon>
        <taxon>Burkholderiales</taxon>
        <taxon>Comamonadaceae</taxon>
        <taxon>Malikia</taxon>
    </lineage>
</organism>
<comment type="caution">
    <text evidence="6">The sequence shown here is derived from an EMBL/GenBank/DDBJ whole genome shotgun (WGS) entry which is preliminary data.</text>
</comment>
<dbReference type="OrthoDB" id="9801445at2"/>
<dbReference type="GO" id="GO:0046872">
    <property type="term" value="F:metal ion binding"/>
    <property type="evidence" value="ECO:0007669"/>
    <property type="project" value="UniProtKB-KW"/>
</dbReference>
<keyword evidence="4" id="KW-0862">Zinc</keyword>
<evidence type="ECO:0000256" key="1">
    <source>
        <dbReference type="ARBA" id="ARBA00001947"/>
    </source>
</evidence>
<dbReference type="EMBL" id="PVLR01000011">
    <property type="protein sequence ID" value="PRD69761.1"/>
    <property type="molecule type" value="Genomic_DNA"/>
</dbReference>
<accession>A0A2S9KH43</accession>
<evidence type="ECO:0000313" key="6">
    <source>
        <dbReference type="EMBL" id="PRD69761.1"/>
    </source>
</evidence>
<keyword evidence="3" id="KW-0378">Hydrolase</keyword>
<evidence type="ECO:0000256" key="4">
    <source>
        <dbReference type="ARBA" id="ARBA00022833"/>
    </source>
</evidence>
<reference evidence="6 7" key="1">
    <citation type="submission" date="2018-03" db="EMBL/GenBank/DDBJ databases">
        <title>Comparative genomics illustrates the genes involved in a hyperalkaliphilic mechanisms of Serpentinomonas isolated from highly-alkaline calcium-rich serpentinized springs.</title>
        <authorList>
            <person name="Suzuki S."/>
            <person name="Ishii S."/>
            <person name="Walworth N."/>
            <person name="Bird L."/>
            <person name="Kuenen J.G."/>
            <person name="Nealson K.H."/>
        </authorList>
    </citation>
    <scope>NUCLEOTIDE SEQUENCE [LARGE SCALE GENOMIC DNA]</scope>
    <source>
        <strain evidence="6 7">83</strain>
    </source>
</reference>
<dbReference type="Proteomes" id="UP000238326">
    <property type="component" value="Unassembled WGS sequence"/>
</dbReference>
<comment type="cofactor">
    <cofactor evidence="1">
        <name>Zn(2+)</name>
        <dbReference type="ChEBI" id="CHEBI:29105"/>
    </cofactor>
</comment>
<proteinExistence type="inferred from homology"/>
<comment type="similarity">
    <text evidence="5">Belongs to the creatininase superfamily.</text>
</comment>
<dbReference type="Pfam" id="PF02633">
    <property type="entry name" value="Creatininase"/>
    <property type="match status" value="1"/>
</dbReference>
<evidence type="ECO:0000256" key="5">
    <source>
        <dbReference type="ARBA" id="ARBA00024029"/>
    </source>
</evidence>
<dbReference type="Gene3D" id="3.40.50.10310">
    <property type="entry name" value="Creatininase"/>
    <property type="match status" value="1"/>
</dbReference>
<dbReference type="InterPro" id="IPR003785">
    <property type="entry name" value="Creatininase/forma_Hydrolase"/>
</dbReference>
<name>A0A2S9KH43_9BURK</name>
<keyword evidence="7" id="KW-1185">Reference proteome</keyword>
<gene>
    <name evidence="6" type="ORF">C6P61_03705</name>
</gene>
<evidence type="ECO:0000313" key="7">
    <source>
        <dbReference type="Proteomes" id="UP000238326"/>
    </source>
</evidence>
<dbReference type="RefSeq" id="WP_105728588.1">
    <property type="nucleotide sequence ID" value="NZ_PVLR01000011.1"/>
</dbReference>
<keyword evidence="2" id="KW-0479">Metal-binding</keyword>
<dbReference type="PANTHER" id="PTHR35005:SF1">
    <property type="entry name" value="2-AMINO-5-FORMYLAMINO-6-RIBOSYLAMINOPYRIMIDIN-4(3H)-ONE 5'-MONOPHOSPHATE DEFORMYLASE"/>
    <property type="match status" value="1"/>
</dbReference>
<sequence length="283" mass="30700">MPDSLPVLRRWADLCTTDFSSLDPERTVAVLPVAAIEQHGPHLPLSVDADLVEGILTAAGPHLPAACPAYVLPTQSVGLSPEHQRFPGTLTLRPETVLRLWTDIGESVARAGVRKLLIFNSHGGHAGIMDLVARDLRTRLDLLVYSASWFNLPLLDEQGHDLNTRISPAEHRFGIHAGQVETSMMLALKPHLVRMEHARDFASTSQQRAAQYSILGNGRSAKLAWQMQDYHPQGAVGNAALADAATGRALVQAAGRSLAQLLQELSQLPLSTLVDQPDLDLQP</sequence>